<feature type="coiled-coil region" evidence="11">
    <location>
        <begin position="86"/>
        <end position="113"/>
    </location>
</feature>
<name>A0A6G1LNS6_9HYME</name>
<gene>
    <name evidence="12" type="primary">Or-337</name>
    <name evidence="12" type="synonym">Nful_v1.0-Or-337</name>
    <name evidence="12" type="ORF">NFUL_NFUL000406</name>
</gene>
<comment type="similarity">
    <text evidence="10">Belongs to the insect chemoreceptor superfamily. Heteromeric odorant receptor channel (TC 1.A.69) family.</text>
</comment>
<protein>
    <recommendedName>
        <fullName evidence="10">Odorant receptor</fullName>
    </recommendedName>
</protein>
<keyword evidence="6 10" id="KW-1133">Transmembrane helix</keyword>
<proteinExistence type="inferred from homology"/>
<evidence type="ECO:0000256" key="1">
    <source>
        <dbReference type="ARBA" id="ARBA00004651"/>
    </source>
</evidence>
<dbReference type="GO" id="GO:0007165">
    <property type="term" value="P:signal transduction"/>
    <property type="evidence" value="ECO:0007669"/>
    <property type="project" value="UniProtKB-KW"/>
</dbReference>
<keyword evidence="4 10" id="KW-0812">Transmembrane</keyword>
<evidence type="ECO:0000313" key="12">
    <source>
        <dbReference type="EMBL" id="KAF3054246.1"/>
    </source>
</evidence>
<keyword evidence="8 10" id="KW-0675">Receptor</keyword>
<evidence type="ECO:0000256" key="4">
    <source>
        <dbReference type="ARBA" id="ARBA00022692"/>
    </source>
</evidence>
<dbReference type="PANTHER" id="PTHR21137:SF35">
    <property type="entry name" value="ODORANT RECEPTOR 19A-RELATED"/>
    <property type="match status" value="1"/>
</dbReference>
<evidence type="ECO:0000256" key="6">
    <source>
        <dbReference type="ARBA" id="ARBA00022989"/>
    </source>
</evidence>
<feature type="transmembrane region" description="Helical" evidence="10">
    <location>
        <begin position="354"/>
        <end position="378"/>
    </location>
</feature>
<feature type="transmembrane region" description="Helical" evidence="10">
    <location>
        <begin position="290"/>
        <end position="311"/>
    </location>
</feature>
<evidence type="ECO:0000256" key="3">
    <source>
        <dbReference type="ARBA" id="ARBA00022606"/>
    </source>
</evidence>
<evidence type="ECO:0000256" key="2">
    <source>
        <dbReference type="ARBA" id="ARBA00022475"/>
    </source>
</evidence>
<keyword evidence="7 10" id="KW-0472">Membrane</keyword>
<evidence type="ECO:0000313" key="13">
    <source>
        <dbReference type="Proteomes" id="UP000479987"/>
    </source>
</evidence>
<evidence type="ECO:0000256" key="7">
    <source>
        <dbReference type="ARBA" id="ARBA00023136"/>
    </source>
</evidence>
<evidence type="ECO:0000256" key="9">
    <source>
        <dbReference type="ARBA" id="ARBA00023224"/>
    </source>
</evidence>
<dbReference type="GO" id="GO:0005549">
    <property type="term" value="F:odorant binding"/>
    <property type="evidence" value="ECO:0007669"/>
    <property type="project" value="InterPro"/>
</dbReference>
<keyword evidence="13" id="KW-1185">Reference proteome</keyword>
<comment type="caution">
    <text evidence="12">The sequence shown here is derived from an EMBL/GenBank/DDBJ whole genome shotgun (WGS) entry which is preliminary data.</text>
</comment>
<keyword evidence="11" id="KW-0175">Coiled coil</keyword>
<keyword evidence="9 10" id="KW-0807">Transducer</keyword>
<comment type="subcellular location">
    <subcellularLocation>
        <location evidence="1 10">Cell membrane</location>
        <topology evidence="1 10">Multi-pass membrane protein</topology>
    </subcellularLocation>
</comment>
<dbReference type="Proteomes" id="UP000479987">
    <property type="component" value="Unassembled WGS sequence"/>
</dbReference>
<dbReference type="AlphaFoldDB" id="A0A6G1LNS6"/>
<organism evidence="12 13">
    <name type="scientific">Nylanderia fulva</name>
    <dbReference type="NCBI Taxonomy" id="613905"/>
    <lineage>
        <taxon>Eukaryota</taxon>
        <taxon>Metazoa</taxon>
        <taxon>Ecdysozoa</taxon>
        <taxon>Arthropoda</taxon>
        <taxon>Hexapoda</taxon>
        <taxon>Insecta</taxon>
        <taxon>Pterygota</taxon>
        <taxon>Neoptera</taxon>
        <taxon>Endopterygota</taxon>
        <taxon>Hymenoptera</taxon>
        <taxon>Apocrita</taxon>
        <taxon>Aculeata</taxon>
        <taxon>Formicoidea</taxon>
        <taxon>Formicidae</taxon>
        <taxon>Formicinae</taxon>
        <taxon>Nylanderia</taxon>
    </lineage>
</organism>
<dbReference type="Pfam" id="PF02949">
    <property type="entry name" value="7tm_6"/>
    <property type="match status" value="1"/>
</dbReference>
<keyword evidence="5 10" id="KW-0552">Olfaction</keyword>
<dbReference type="GO" id="GO:0004984">
    <property type="term" value="F:olfactory receptor activity"/>
    <property type="evidence" value="ECO:0007669"/>
    <property type="project" value="InterPro"/>
</dbReference>
<keyword evidence="3 10" id="KW-0716">Sensory transduction</keyword>
<evidence type="ECO:0000256" key="5">
    <source>
        <dbReference type="ARBA" id="ARBA00022725"/>
    </source>
</evidence>
<dbReference type="InterPro" id="IPR004117">
    <property type="entry name" value="7tm6_olfct_rcpt"/>
</dbReference>
<dbReference type="GO" id="GO:0005886">
    <property type="term" value="C:plasma membrane"/>
    <property type="evidence" value="ECO:0007669"/>
    <property type="project" value="UniProtKB-SubCell"/>
</dbReference>
<reference evidence="12 13" key="1">
    <citation type="submission" date="2019-08" db="EMBL/GenBank/DDBJ databases">
        <title>High quality draft denovo assembly of Nylanderia fulva.</title>
        <authorList>
            <person name="Vargo E.L."/>
            <person name="Tarone A.M."/>
            <person name="Konganti K.R."/>
        </authorList>
    </citation>
    <scope>NUCLEOTIDE SEQUENCE [LARGE SCALE GENOMIC DNA]</scope>
    <source>
        <strain evidence="12">TAMU-Nful-2015</strain>
        <tissue evidence="12">Whole body</tissue>
    </source>
</reference>
<feature type="transmembrane region" description="Helical" evidence="10">
    <location>
        <begin position="34"/>
        <end position="53"/>
    </location>
</feature>
<accession>A0A6G1LNS6</accession>
<keyword evidence="2" id="KW-1003">Cell membrane</keyword>
<dbReference type="EMBL" id="SGBU01000008">
    <property type="protein sequence ID" value="KAF3054246.1"/>
    <property type="molecule type" value="Genomic_DNA"/>
</dbReference>
<evidence type="ECO:0000256" key="10">
    <source>
        <dbReference type="RuleBase" id="RU351113"/>
    </source>
</evidence>
<feature type="transmembrane region" description="Helical" evidence="10">
    <location>
        <begin position="65"/>
        <end position="84"/>
    </location>
</feature>
<comment type="caution">
    <text evidence="10">Lacks conserved residue(s) required for the propagation of feature annotation.</text>
</comment>
<evidence type="ECO:0000256" key="8">
    <source>
        <dbReference type="ARBA" id="ARBA00023170"/>
    </source>
</evidence>
<sequence>MICIETQHFKINRILLLLIGLWPYQRTFLIELQLITFLGILTTFIIFQFTTFITSEYTMNLMYKVVSNTFFFLTFLIKYNSFWINADILRSSMKQLQEVYDEIKDKNEIAIVQKYGSKANRITIQLISLGLFSLSVVTLSDLGPYIYNIVTNQSLSFHIVTEYFIDQEKYSYLIMLHIEAAYWIGATAMIATGTTLITYLQLTCAMFSIACYRIEQAIRILQKGNFENERKSCEEIIRAVNIHCKAMKFALQFFNIQFCGIVLFLIAAGLVCLSCNLLQIVLFYDNIEQLLHSLIMIIIHYVYLFLSNYIAQDITDHNEYVFVTVYNVHWYRAPIRVQRMILFLLQKGTKSFNLVLGGIFVASLKSAASLMSTSISYFTVLYSTRQD</sequence>
<evidence type="ECO:0000256" key="11">
    <source>
        <dbReference type="SAM" id="Coils"/>
    </source>
</evidence>
<dbReference type="PANTHER" id="PTHR21137">
    <property type="entry name" value="ODORANT RECEPTOR"/>
    <property type="match status" value="1"/>
</dbReference>
<feature type="transmembrane region" description="Helical" evidence="10">
    <location>
        <begin position="258"/>
        <end position="284"/>
    </location>
</feature>